<evidence type="ECO:0000313" key="13">
    <source>
        <dbReference type="Proteomes" id="UP000009046"/>
    </source>
</evidence>
<keyword evidence="6" id="KW-1133">Transmembrane helix</keyword>
<dbReference type="FunCoup" id="E0VAY1">
    <property type="interactions" value="250"/>
</dbReference>
<proteinExistence type="inferred from homology"/>
<dbReference type="Proteomes" id="UP000009046">
    <property type="component" value="Unassembled WGS sequence"/>
</dbReference>
<dbReference type="PANTHER" id="PTHR45624">
    <property type="entry name" value="MITOCHONDRIAL BASIC AMINO ACIDS TRANSPORTER-RELATED"/>
    <property type="match status" value="1"/>
</dbReference>
<keyword evidence="8 9" id="KW-0472">Membrane</keyword>
<evidence type="ECO:0000256" key="5">
    <source>
        <dbReference type="ARBA" id="ARBA00022737"/>
    </source>
</evidence>
<evidence type="ECO:0000256" key="10">
    <source>
        <dbReference type="RuleBase" id="RU000488"/>
    </source>
</evidence>
<dbReference type="EnsemblMetazoa" id="PHUM046970-RA">
    <property type="protein sequence ID" value="PHUM046970-PA"/>
    <property type="gene ID" value="PHUM046970"/>
</dbReference>
<evidence type="ECO:0000256" key="2">
    <source>
        <dbReference type="ARBA" id="ARBA00006375"/>
    </source>
</evidence>
<dbReference type="RefSeq" id="XP_002423275.1">
    <property type="nucleotide sequence ID" value="XM_002423230.1"/>
</dbReference>
<dbReference type="PANTHER" id="PTHR45624:SF12">
    <property type="entry name" value="MITOCHONDRIAL ORNITHINE TRANSPORTER 1"/>
    <property type="match status" value="1"/>
</dbReference>
<keyword evidence="3 10" id="KW-0813">Transport</keyword>
<dbReference type="CTD" id="8232736"/>
<evidence type="ECO:0000256" key="3">
    <source>
        <dbReference type="ARBA" id="ARBA00022448"/>
    </source>
</evidence>
<dbReference type="InterPro" id="IPR023395">
    <property type="entry name" value="MCP_dom_sf"/>
</dbReference>
<evidence type="ECO:0000256" key="9">
    <source>
        <dbReference type="PROSITE-ProRule" id="PRU00282"/>
    </source>
</evidence>
<keyword evidence="7" id="KW-0496">Mitochondrion</keyword>
<dbReference type="KEGG" id="phu:Phum_PHUM046970"/>
<sequence>MEAQKASSKGTTDVENRAFINGLINFTSGSLGGIASVLVGQPLDTVKVKLQAFPQLYKNMTDCFQQTISKEGLFNGLYAGTLPAIAANVAENSVLFAAYGGCQQFIKFVTNKKAKEELSVIGNASAGFLAAFFSSFALCPTELIKCKLQAAREVQQSSGGNMKKITPYSLTKEILRNEGIKGLFRGLNSTFAREMPGYFVFFGGYELTKVLIVPEGVPKEKIGPSGIMMAGAVGGISFWIVVFPADVVKSRLQVSNVKGNLIPLMCKIAKEEGITALYSGLGPTLLRTIPATATLFLVYESSKIIFLRLLG</sequence>
<dbReference type="Gene3D" id="1.50.40.10">
    <property type="entry name" value="Mitochondrial carrier domain"/>
    <property type="match status" value="1"/>
</dbReference>
<organism>
    <name type="scientific">Pediculus humanus subsp. corporis</name>
    <name type="common">Body louse</name>
    <dbReference type="NCBI Taxonomy" id="121224"/>
    <lineage>
        <taxon>Eukaryota</taxon>
        <taxon>Metazoa</taxon>
        <taxon>Ecdysozoa</taxon>
        <taxon>Arthropoda</taxon>
        <taxon>Hexapoda</taxon>
        <taxon>Insecta</taxon>
        <taxon>Pterygota</taxon>
        <taxon>Neoptera</taxon>
        <taxon>Paraneoptera</taxon>
        <taxon>Psocodea</taxon>
        <taxon>Troctomorpha</taxon>
        <taxon>Phthiraptera</taxon>
        <taxon>Anoplura</taxon>
        <taxon>Pediculidae</taxon>
        <taxon>Pediculus</taxon>
    </lineage>
</organism>
<name>E0VAY1_PEDHC</name>
<dbReference type="GO" id="GO:0000064">
    <property type="term" value="F:L-ornithine transmembrane transporter activity"/>
    <property type="evidence" value="ECO:0007669"/>
    <property type="project" value="TreeGrafter"/>
</dbReference>
<dbReference type="eggNOG" id="KOG0763">
    <property type="taxonomic scope" value="Eukaryota"/>
</dbReference>
<reference evidence="11" key="2">
    <citation type="submission" date="2007-04" db="EMBL/GenBank/DDBJ databases">
        <title>The genome of the human body louse.</title>
        <authorList>
            <consortium name="The Human Body Louse Genome Consortium"/>
            <person name="Kirkness E."/>
            <person name="Walenz B."/>
            <person name="Hass B."/>
            <person name="Bruggner R."/>
            <person name="Strausberg R."/>
        </authorList>
    </citation>
    <scope>NUCLEOTIDE SEQUENCE</scope>
    <source>
        <strain evidence="11">USDA</strain>
    </source>
</reference>
<dbReference type="HOGENOM" id="CLU_015166_16_3_1"/>
<keyword evidence="5" id="KW-0677">Repeat</keyword>
<keyword evidence="4 9" id="KW-0812">Transmembrane</keyword>
<comment type="subcellular location">
    <subcellularLocation>
        <location evidence="1">Mitochondrion membrane</location>
        <topology evidence="1">Multi-pass membrane protein</topology>
    </subcellularLocation>
</comment>
<evidence type="ECO:0000313" key="11">
    <source>
        <dbReference type="EMBL" id="EEB10537.1"/>
    </source>
</evidence>
<dbReference type="GO" id="GO:1990575">
    <property type="term" value="P:mitochondrial L-ornithine transmembrane transport"/>
    <property type="evidence" value="ECO:0007669"/>
    <property type="project" value="TreeGrafter"/>
</dbReference>
<dbReference type="STRING" id="121224.E0VAY1"/>
<dbReference type="OrthoDB" id="409586at2759"/>
<evidence type="ECO:0000256" key="4">
    <source>
        <dbReference type="ARBA" id="ARBA00022692"/>
    </source>
</evidence>
<reference evidence="11" key="1">
    <citation type="submission" date="2007-04" db="EMBL/GenBank/DDBJ databases">
        <title>Annotation of Pediculus humanus corporis strain USDA.</title>
        <authorList>
            <person name="Kirkness E."/>
            <person name="Hannick L."/>
            <person name="Hass B."/>
            <person name="Bruggner R."/>
            <person name="Lawson D."/>
            <person name="Bidwell S."/>
            <person name="Joardar V."/>
            <person name="Caler E."/>
            <person name="Walenz B."/>
            <person name="Inman J."/>
            <person name="Schobel S."/>
            <person name="Galinsky K."/>
            <person name="Amedeo P."/>
            <person name="Strausberg R."/>
        </authorList>
    </citation>
    <scope>NUCLEOTIDE SEQUENCE</scope>
    <source>
        <strain evidence="11">USDA</strain>
    </source>
</reference>
<evidence type="ECO:0000313" key="12">
    <source>
        <dbReference type="EnsemblMetazoa" id="PHUM046970-PA"/>
    </source>
</evidence>
<evidence type="ECO:0000256" key="7">
    <source>
        <dbReference type="ARBA" id="ARBA00023128"/>
    </source>
</evidence>
<feature type="repeat" description="Solcar" evidence="9">
    <location>
        <begin position="118"/>
        <end position="211"/>
    </location>
</feature>
<comment type="similarity">
    <text evidence="2 10">Belongs to the mitochondrial carrier (TC 2.A.29) family.</text>
</comment>
<gene>
    <name evidence="12" type="primary">8232736</name>
    <name evidence="11" type="ORF">Phum_PHUM046970</name>
</gene>
<accession>E0VAY1</accession>
<protein>
    <submittedName>
        <fullName evidence="11 12">Mitochondrial ornithine transporter, putative</fullName>
    </submittedName>
</protein>
<feature type="repeat" description="Solcar" evidence="9">
    <location>
        <begin position="20"/>
        <end position="105"/>
    </location>
</feature>
<dbReference type="GO" id="GO:0031966">
    <property type="term" value="C:mitochondrial membrane"/>
    <property type="evidence" value="ECO:0007669"/>
    <property type="project" value="UniProtKB-SubCell"/>
</dbReference>
<dbReference type="InterPro" id="IPR050567">
    <property type="entry name" value="Mitochondrial_Carrier"/>
</dbReference>
<dbReference type="InterPro" id="IPR018108">
    <property type="entry name" value="MCP_transmembrane"/>
</dbReference>
<evidence type="ECO:0000256" key="6">
    <source>
        <dbReference type="ARBA" id="ARBA00022989"/>
    </source>
</evidence>
<evidence type="ECO:0000256" key="1">
    <source>
        <dbReference type="ARBA" id="ARBA00004225"/>
    </source>
</evidence>
<dbReference type="Pfam" id="PF00153">
    <property type="entry name" value="Mito_carr"/>
    <property type="match status" value="3"/>
</dbReference>
<dbReference type="PROSITE" id="PS50920">
    <property type="entry name" value="SOLCAR"/>
    <property type="match status" value="3"/>
</dbReference>
<dbReference type="SUPFAM" id="SSF103506">
    <property type="entry name" value="Mitochondrial carrier"/>
    <property type="match status" value="1"/>
</dbReference>
<dbReference type="VEuPathDB" id="VectorBase:PHUM046970"/>
<dbReference type="InParanoid" id="E0VAY1"/>
<reference evidence="12" key="3">
    <citation type="submission" date="2020-05" db="UniProtKB">
        <authorList>
            <consortium name="EnsemblMetazoa"/>
        </authorList>
    </citation>
    <scope>IDENTIFICATION</scope>
    <source>
        <strain evidence="12">USDA</strain>
    </source>
</reference>
<evidence type="ECO:0000256" key="8">
    <source>
        <dbReference type="ARBA" id="ARBA00023136"/>
    </source>
</evidence>
<dbReference type="EMBL" id="AAZO01000551">
    <property type="status" value="NOT_ANNOTATED_CDS"/>
    <property type="molecule type" value="Genomic_DNA"/>
</dbReference>
<dbReference type="GeneID" id="8232736"/>
<dbReference type="EMBL" id="DS235019">
    <property type="protein sequence ID" value="EEB10537.1"/>
    <property type="molecule type" value="Genomic_DNA"/>
</dbReference>
<dbReference type="OMA" id="PIDCFRQ"/>
<keyword evidence="13" id="KW-1185">Reference proteome</keyword>
<feature type="repeat" description="Solcar" evidence="9">
    <location>
        <begin position="225"/>
        <end position="305"/>
    </location>
</feature>
<dbReference type="AlphaFoldDB" id="E0VAY1"/>